<accession>A0A7W5E2R5</accession>
<proteinExistence type="predicted"/>
<keyword evidence="3" id="KW-1185">Reference proteome</keyword>
<protein>
    <recommendedName>
        <fullName evidence="1">SCP domain-containing protein</fullName>
    </recommendedName>
</protein>
<gene>
    <name evidence="2" type="ORF">FHS27_004952</name>
</gene>
<evidence type="ECO:0000313" key="2">
    <source>
        <dbReference type="EMBL" id="MBB3209116.1"/>
    </source>
</evidence>
<comment type="caution">
    <text evidence="2">The sequence shown here is derived from an EMBL/GenBank/DDBJ whole genome shotgun (WGS) entry which is preliminary data.</text>
</comment>
<dbReference type="Gene3D" id="3.40.33.10">
    <property type="entry name" value="CAP"/>
    <property type="match status" value="1"/>
</dbReference>
<dbReference type="EMBL" id="JACHXU010000020">
    <property type="protein sequence ID" value="MBB3209116.1"/>
    <property type="molecule type" value="Genomic_DNA"/>
</dbReference>
<dbReference type="PANTHER" id="PTHR31157:SF1">
    <property type="entry name" value="SCP DOMAIN-CONTAINING PROTEIN"/>
    <property type="match status" value="1"/>
</dbReference>
<dbReference type="InterPro" id="IPR014044">
    <property type="entry name" value="CAP_dom"/>
</dbReference>
<dbReference type="AlphaFoldDB" id="A0A7W5E2R5"/>
<reference evidence="2 3" key="1">
    <citation type="submission" date="2020-08" db="EMBL/GenBank/DDBJ databases">
        <title>Genomic Encyclopedia of Type Strains, Phase III (KMG-III): the genomes of soil and plant-associated and newly described type strains.</title>
        <authorList>
            <person name="Whitman W."/>
        </authorList>
    </citation>
    <scope>NUCLEOTIDE SEQUENCE [LARGE SCALE GENOMIC DNA]</scope>
    <source>
        <strain evidence="2 3">CECT 8075</strain>
    </source>
</reference>
<dbReference type="PANTHER" id="PTHR31157">
    <property type="entry name" value="SCP DOMAIN-CONTAINING PROTEIN"/>
    <property type="match status" value="1"/>
</dbReference>
<sequence>MRFVLLLMCTTGVSHWLHAETSMVDQVEAAIVKQTNTFREKHELPPVEEDSALTKTASKFAKFMAESGTYGHHADGKSPAQRAKESGYEYCVVRENIAYRTNTGEITAEGLIDVFVQGWIDSPPHRENMLADYVTQTGVTVATSDQTTYYAVQLFGRPKSAAIRLKIENESDEPQTLHVEANDSADEIEMPPRTVLTMTRCFPTTLRVQGSDSEVSVNESVELTITEDGVIKE</sequence>
<dbReference type="SUPFAM" id="SSF55797">
    <property type="entry name" value="PR-1-like"/>
    <property type="match status" value="1"/>
</dbReference>
<dbReference type="CDD" id="cd05379">
    <property type="entry name" value="CAP_bacterial"/>
    <property type="match status" value="1"/>
</dbReference>
<name>A0A7W5E2R5_9BACT</name>
<evidence type="ECO:0000313" key="3">
    <source>
        <dbReference type="Proteomes" id="UP000536179"/>
    </source>
</evidence>
<evidence type="ECO:0000259" key="1">
    <source>
        <dbReference type="Pfam" id="PF00188"/>
    </source>
</evidence>
<dbReference type="InterPro" id="IPR035940">
    <property type="entry name" value="CAP_sf"/>
</dbReference>
<dbReference type="Proteomes" id="UP000536179">
    <property type="component" value="Unassembled WGS sequence"/>
</dbReference>
<dbReference type="RefSeq" id="WP_184307469.1">
    <property type="nucleotide sequence ID" value="NZ_JACHXU010000020.1"/>
</dbReference>
<dbReference type="Pfam" id="PF00188">
    <property type="entry name" value="CAP"/>
    <property type="match status" value="1"/>
</dbReference>
<feature type="domain" description="SCP" evidence="1">
    <location>
        <begin position="34"/>
        <end position="155"/>
    </location>
</feature>
<organism evidence="2 3">
    <name type="scientific">Aporhodopirellula rubra</name>
    <dbReference type="NCBI Taxonomy" id="980271"/>
    <lineage>
        <taxon>Bacteria</taxon>
        <taxon>Pseudomonadati</taxon>
        <taxon>Planctomycetota</taxon>
        <taxon>Planctomycetia</taxon>
        <taxon>Pirellulales</taxon>
        <taxon>Pirellulaceae</taxon>
        <taxon>Aporhodopirellula</taxon>
    </lineage>
</organism>